<dbReference type="PANTHER" id="PTHR43248:SF25">
    <property type="entry name" value="AB HYDROLASE-1 DOMAIN-CONTAINING PROTEIN-RELATED"/>
    <property type="match status" value="1"/>
</dbReference>
<proteinExistence type="inferred from homology"/>
<dbReference type="InterPro" id="IPR013595">
    <property type="entry name" value="Pept_S33_TAP-like_C"/>
</dbReference>
<dbReference type="PANTHER" id="PTHR43248">
    <property type="entry name" value="2-SUCCINYL-6-HYDROXY-2,4-CYCLOHEXADIENE-1-CARBOXYLATE SYNTHASE"/>
    <property type="match status" value="1"/>
</dbReference>
<dbReference type="Pfam" id="PF08386">
    <property type="entry name" value="Abhydrolase_4"/>
    <property type="match status" value="1"/>
</dbReference>
<comment type="caution">
    <text evidence="6">The sequence shown here is derived from an EMBL/GenBank/DDBJ whole genome shotgun (WGS) entry which is preliminary data.</text>
</comment>
<gene>
    <name evidence="6" type="ORF">MMYC01_202402</name>
</gene>
<dbReference type="STRING" id="100816.A0A175W8F5"/>
<dbReference type="InterPro" id="IPR029058">
    <property type="entry name" value="AB_hydrolase_fold"/>
</dbReference>
<evidence type="ECO:0000256" key="2">
    <source>
        <dbReference type="ARBA" id="ARBA00022801"/>
    </source>
</evidence>
<feature type="domain" description="Peptidase S33 tripeptidyl aminopeptidase-like C-terminal" evidence="5">
    <location>
        <begin position="473"/>
        <end position="581"/>
    </location>
</feature>
<dbReference type="SUPFAM" id="SSF53474">
    <property type="entry name" value="alpha/beta-Hydrolases"/>
    <property type="match status" value="1"/>
</dbReference>
<feature type="region of interest" description="Disordered" evidence="3">
    <location>
        <begin position="591"/>
        <end position="630"/>
    </location>
</feature>
<evidence type="ECO:0000259" key="5">
    <source>
        <dbReference type="Pfam" id="PF08386"/>
    </source>
</evidence>
<evidence type="ECO:0000313" key="6">
    <source>
        <dbReference type="EMBL" id="KXX79845.1"/>
    </source>
</evidence>
<keyword evidence="6" id="KW-0031">Aminopeptidase</keyword>
<evidence type="ECO:0000313" key="7">
    <source>
        <dbReference type="Proteomes" id="UP000078237"/>
    </source>
</evidence>
<feature type="region of interest" description="Disordered" evidence="3">
    <location>
        <begin position="30"/>
        <end position="51"/>
    </location>
</feature>
<dbReference type="Pfam" id="PF00561">
    <property type="entry name" value="Abhydrolase_1"/>
    <property type="match status" value="1"/>
</dbReference>
<name>A0A175W8F5_9PEZI</name>
<dbReference type="Gene3D" id="3.40.50.1820">
    <property type="entry name" value="alpha/beta hydrolase"/>
    <property type="match status" value="1"/>
</dbReference>
<accession>A0A175W8F5</accession>
<protein>
    <submittedName>
        <fullName evidence="6">Tripeptidyl aminopeptidase</fullName>
    </submittedName>
</protein>
<keyword evidence="7" id="KW-1185">Reference proteome</keyword>
<feature type="region of interest" description="Disordered" evidence="3">
    <location>
        <begin position="108"/>
        <end position="129"/>
    </location>
</feature>
<keyword evidence="6" id="KW-0645">Protease</keyword>
<organism evidence="6 7">
    <name type="scientific">Madurella mycetomatis</name>
    <dbReference type="NCBI Taxonomy" id="100816"/>
    <lineage>
        <taxon>Eukaryota</taxon>
        <taxon>Fungi</taxon>
        <taxon>Dikarya</taxon>
        <taxon>Ascomycota</taxon>
        <taxon>Pezizomycotina</taxon>
        <taxon>Sordariomycetes</taxon>
        <taxon>Sordariomycetidae</taxon>
        <taxon>Sordariales</taxon>
        <taxon>Sordariales incertae sedis</taxon>
        <taxon>Madurella</taxon>
    </lineage>
</organism>
<comment type="similarity">
    <text evidence="1">Belongs to the peptidase S33 family.</text>
</comment>
<dbReference type="InterPro" id="IPR000073">
    <property type="entry name" value="AB_hydrolase_1"/>
</dbReference>
<dbReference type="EMBL" id="LCTW02000075">
    <property type="protein sequence ID" value="KXX79845.1"/>
    <property type="molecule type" value="Genomic_DNA"/>
</dbReference>
<dbReference type="VEuPathDB" id="FungiDB:MMYC01_202402"/>
<sequence length="630" mass="68778">MLAVALFSLSAWGEKGVFGRHWTPALLADQDRNNADNNNGTKPGTDPDSFNWASIPPARTLIWHPCYSPDHDCARLEVPMDWQAPPTTPSDLSKRVILAIIRLRAAAGGNQTDDGNGNGSGYRGPVFTNPGGPSGSGVWSLLDHGRELQAIVGRNHDLVSWDPRGVGFSVPRIECWAETRDGIVWELKDGHQTAVADAHPGVVYDLYARAGALAGVCEGNAAAELGGEGGILGFSSTVYHARDMLEVLEQMGEEKLRYWGFSYGTVLGGTFAAMWPGRVERIVNDGNVNYAEWYDGVYTTFLDDADKVMSAFYDFCHLAGPDRCAFYSPTPSQIRDRLDALLARLRIAPVLIPASPSGPTLPELVTYSRVRRMLSTALYQPILRFSRVAAVLAGLESGNGTAFYEYTSPETPSHSSSTLCLAETHSPFSPLPGYPSEGNPSAFPAIMCSDAEPFNSTPEEFAAYAEQLQKRSPAAGAVQLDFRLACVGRKIRPKWRPDFKGMFEDNERVRTSFPILFVNNLADNVTPLISARNNSRVFEDSVVLVQNSWGHTTLAAPSECTARWINRYFQEGVVPPEGTICEGDLVPFEEEANTEGGSERAGIAARSFEERDDSDEVKSAVKNLASRQRV</sequence>
<dbReference type="AlphaFoldDB" id="A0A175W8F5"/>
<keyword evidence="2" id="KW-0378">Hydrolase</keyword>
<evidence type="ECO:0000259" key="4">
    <source>
        <dbReference type="Pfam" id="PF00561"/>
    </source>
</evidence>
<dbReference type="OrthoDB" id="425534at2759"/>
<feature type="domain" description="AB hydrolase-1" evidence="4">
    <location>
        <begin position="125"/>
        <end position="287"/>
    </location>
</feature>
<evidence type="ECO:0000256" key="1">
    <source>
        <dbReference type="ARBA" id="ARBA00010088"/>
    </source>
</evidence>
<evidence type="ECO:0000256" key="3">
    <source>
        <dbReference type="SAM" id="MobiDB-lite"/>
    </source>
</evidence>
<dbReference type="GO" id="GO:0004177">
    <property type="term" value="F:aminopeptidase activity"/>
    <property type="evidence" value="ECO:0007669"/>
    <property type="project" value="UniProtKB-KW"/>
</dbReference>
<dbReference type="InterPro" id="IPR051601">
    <property type="entry name" value="Serine_prot/Carboxylest_S33"/>
</dbReference>
<dbReference type="Proteomes" id="UP000078237">
    <property type="component" value="Unassembled WGS sequence"/>
</dbReference>
<reference evidence="6 7" key="1">
    <citation type="journal article" date="2016" name="Genome Announc.">
        <title>Genome Sequence of Madurella mycetomatis mm55, Isolated from a Human Mycetoma Case in Sudan.</title>
        <authorList>
            <person name="Smit S."/>
            <person name="Derks M.F."/>
            <person name="Bervoets S."/>
            <person name="Fahal A."/>
            <person name="van Leeuwen W."/>
            <person name="van Belkum A."/>
            <person name="van de Sande W.W."/>
        </authorList>
    </citation>
    <scope>NUCLEOTIDE SEQUENCE [LARGE SCALE GENOMIC DNA]</scope>
    <source>
        <strain evidence="7">mm55</strain>
    </source>
</reference>